<evidence type="ECO:0000256" key="9">
    <source>
        <dbReference type="ARBA" id="ARBA00023065"/>
    </source>
</evidence>
<dbReference type="NCBIfam" id="NF001454">
    <property type="entry name" value="PRK00315.1"/>
    <property type="match status" value="1"/>
</dbReference>
<dbReference type="EMBL" id="VBRC01000020">
    <property type="protein sequence ID" value="TLK21817.1"/>
    <property type="molecule type" value="Genomic_DNA"/>
</dbReference>
<dbReference type="Pfam" id="PF02669">
    <property type="entry name" value="KdpC"/>
    <property type="match status" value="1"/>
</dbReference>
<feature type="transmembrane region" description="Helical" evidence="11">
    <location>
        <begin position="25"/>
        <end position="47"/>
    </location>
</feature>
<evidence type="ECO:0000313" key="14">
    <source>
        <dbReference type="EMBL" id="TLK21817.1"/>
    </source>
</evidence>
<dbReference type="Proteomes" id="UP000536909">
    <property type="component" value="Unassembled WGS sequence"/>
</dbReference>
<keyword evidence="2 11" id="KW-1003">Cell membrane</keyword>
<dbReference type="NCBIfam" id="TIGR00681">
    <property type="entry name" value="kdpC"/>
    <property type="match status" value="1"/>
</dbReference>
<reference evidence="14 15" key="1">
    <citation type="submission" date="2019-04" db="EMBL/GenBank/DDBJ databases">
        <title>Deinococcus metalilatus MA1002 mutant No.5.</title>
        <authorList>
            <person name="Park W."/>
            <person name="Park C."/>
        </authorList>
    </citation>
    <scope>NUCLEOTIDE SEQUENCE [LARGE SCALE GENOMIC DNA]</scope>
    <source>
        <strain evidence="14 15">MA1002-m5</strain>
    </source>
</reference>
<dbReference type="GO" id="GO:0005886">
    <property type="term" value="C:plasma membrane"/>
    <property type="evidence" value="ECO:0007669"/>
    <property type="project" value="UniProtKB-SubCell"/>
</dbReference>
<sequence length="218" mass="22904">MTIPDPYFNETAASTTPRPAPLSRLLLSSLLAAVLFTLICGLAYPLLTTGVAGVLFPNQAQGSLITRDGKVIGSAVLGQNFTAPQYLHGRPSMTNKTDGSGPEPYNAENSGASNWGATNAKLRDSVQERIVAFRKENGLSDTTPVPVDAVTASASGLDPDISLATALLQVGRIAQARGMQPADVEKVIRDNLTPRQLGVLGEARVNVLKVDLALDALK</sequence>
<feature type="compositionally biased region" description="Polar residues" evidence="12">
    <location>
        <begin position="107"/>
        <end position="117"/>
    </location>
</feature>
<dbReference type="InterPro" id="IPR003820">
    <property type="entry name" value="KdpC"/>
</dbReference>
<evidence type="ECO:0000256" key="7">
    <source>
        <dbReference type="ARBA" id="ARBA00022958"/>
    </source>
</evidence>
<keyword evidence="16" id="KW-1185">Reference proteome</keyword>
<organism evidence="14 15">
    <name type="scientific">Deinococcus metallilatus</name>
    <dbReference type="NCBI Taxonomy" id="1211322"/>
    <lineage>
        <taxon>Bacteria</taxon>
        <taxon>Thermotogati</taxon>
        <taxon>Deinococcota</taxon>
        <taxon>Deinococci</taxon>
        <taxon>Deinococcales</taxon>
        <taxon>Deinococcaceae</taxon>
        <taxon>Deinococcus</taxon>
    </lineage>
</organism>
<name>A0AAJ5K3D4_9DEIO</name>
<dbReference type="AlphaFoldDB" id="A0AAJ5K3D4"/>
<dbReference type="PIRSF" id="PIRSF001296">
    <property type="entry name" value="K_ATPase_KdpC"/>
    <property type="match status" value="1"/>
</dbReference>
<dbReference type="GO" id="GO:0008556">
    <property type="term" value="F:P-type potassium transmembrane transporter activity"/>
    <property type="evidence" value="ECO:0007669"/>
    <property type="project" value="InterPro"/>
</dbReference>
<evidence type="ECO:0000256" key="11">
    <source>
        <dbReference type="HAMAP-Rule" id="MF_00276"/>
    </source>
</evidence>
<feature type="region of interest" description="Disordered" evidence="12">
    <location>
        <begin position="87"/>
        <end position="117"/>
    </location>
</feature>
<comment type="subunit">
    <text evidence="11">The system is composed of three essential subunits: KdpA, KdpB and KdpC.</text>
</comment>
<evidence type="ECO:0000313" key="16">
    <source>
        <dbReference type="Proteomes" id="UP000536909"/>
    </source>
</evidence>
<evidence type="ECO:0000256" key="4">
    <source>
        <dbReference type="ARBA" id="ARBA00022692"/>
    </source>
</evidence>
<keyword evidence="8 11" id="KW-1133">Transmembrane helix</keyword>
<evidence type="ECO:0000256" key="3">
    <source>
        <dbReference type="ARBA" id="ARBA00022538"/>
    </source>
</evidence>
<evidence type="ECO:0000256" key="10">
    <source>
        <dbReference type="ARBA" id="ARBA00023136"/>
    </source>
</evidence>
<dbReference type="EMBL" id="JACHFV010000019">
    <property type="protein sequence ID" value="MBB5297209.1"/>
    <property type="molecule type" value="Genomic_DNA"/>
</dbReference>
<evidence type="ECO:0000313" key="15">
    <source>
        <dbReference type="Proteomes" id="UP000308000"/>
    </source>
</evidence>
<keyword evidence="1 11" id="KW-0813">Transport</keyword>
<keyword evidence="4 11" id="KW-0812">Transmembrane</keyword>
<keyword evidence="10 11" id="KW-0472">Membrane</keyword>
<comment type="function">
    <text evidence="11">Part of the high-affinity ATP-driven potassium transport (or Kdp) system, which catalyzes the hydrolysis of ATP coupled with the electrogenic transport of potassium into the cytoplasm. This subunit acts as a catalytic chaperone that increases the ATP-binding affinity of the ATP-hydrolyzing subunit KdpB by the formation of a transient KdpB/KdpC/ATP ternary complex.</text>
</comment>
<comment type="subcellular location">
    <subcellularLocation>
        <location evidence="11">Cell membrane</location>
        <topology evidence="11">Single-pass membrane protein</topology>
    </subcellularLocation>
</comment>
<evidence type="ECO:0000256" key="1">
    <source>
        <dbReference type="ARBA" id="ARBA00022448"/>
    </source>
</evidence>
<keyword evidence="3 11" id="KW-0633">Potassium transport</keyword>
<comment type="caution">
    <text evidence="14">The sequence shown here is derived from an EMBL/GenBank/DDBJ whole genome shotgun (WGS) entry which is preliminary data.</text>
</comment>
<comment type="similarity">
    <text evidence="11">Belongs to the KdpC family.</text>
</comment>
<evidence type="ECO:0000313" key="13">
    <source>
        <dbReference type="EMBL" id="MBB5297209.1"/>
    </source>
</evidence>
<evidence type="ECO:0000256" key="8">
    <source>
        <dbReference type="ARBA" id="ARBA00022989"/>
    </source>
</evidence>
<accession>A0AAJ5K3D4</accession>
<evidence type="ECO:0000256" key="2">
    <source>
        <dbReference type="ARBA" id="ARBA00022475"/>
    </source>
</evidence>
<dbReference type="GO" id="GO:0005524">
    <property type="term" value="F:ATP binding"/>
    <property type="evidence" value="ECO:0007669"/>
    <property type="project" value="UniProtKB-UniRule"/>
</dbReference>
<keyword evidence="5 11" id="KW-0547">Nucleotide-binding</keyword>
<dbReference type="PANTHER" id="PTHR30042:SF2">
    <property type="entry name" value="POTASSIUM-TRANSPORTING ATPASE KDPC SUBUNIT"/>
    <property type="match status" value="1"/>
</dbReference>
<evidence type="ECO:0000256" key="12">
    <source>
        <dbReference type="SAM" id="MobiDB-lite"/>
    </source>
</evidence>
<evidence type="ECO:0000256" key="5">
    <source>
        <dbReference type="ARBA" id="ARBA00022741"/>
    </source>
</evidence>
<keyword evidence="6 11" id="KW-0067">ATP-binding</keyword>
<reference evidence="13 16" key="2">
    <citation type="submission" date="2020-08" db="EMBL/GenBank/DDBJ databases">
        <title>Genomic Encyclopedia of Type Strains, Phase IV (KMG-IV): sequencing the most valuable type-strain genomes for metagenomic binning, comparative biology and taxonomic classification.</title>
        <authorList>
            <person name="Goeker M."/>
        </authorList>
    </citation>
    <scope>NUCLEOTIDE SEQUENCE [LARGE SCALE GENOMIC DNA]</scope>
    <source>
        <strain evidence="13 16">DSM 105434</strain>
    </source>
</reference>
<dbReference type="Proteomes" id="UP000308000">
    <property type="component" value="Unassembled WGS sequence"/>
</dbReference>
<proteinExistence type="inferred from homology"/>
<dbReference type="PANTHER" id="PTHR30042">
    <property type="entry name" value="POTASSIUM-TRANSPORTING ATPASE C CHAIN"/>
    <property type="match status" value="1"/>
</dbReference>
<keyword evidence="7 11" id="KW-0630">Potassium</keyword>
<gene>
    <name evidence="11 14" type="primary">kdpC</name>
    <name evidence="14" type="ORF">FCS05_18715</name>
    <name evidence="13" type="ORF">HNQ10_004080</name>
</gene>
<dbReference type="RefSeq" id="WP_129117481.1">
    <property type="nucleotide sequence ID" value="NZ_BSUI01000036.1"/>
</dbReference>
<protein>
    <recommendedName>
        <fullName evidence="11">Potassium-transporting ATPase KdpC subunit</fullName>
    </recommendedName>
    <alternativeName>
        <fullName evidence="11">ATP phosphohydrolase [potassium-transporting] C chain</fullName>
    </alternativeName>
    <alternativeName>
        <fullName evidence="11">Potassium-binding and translocating subunit C</fullName>
    </alternativeName>
    <alternativeName>
        <fullName evidence="11">Potassium-translocating ATPase C chain</fullName>
    </alternativeName>
</protein>
<evidence type="ECO:0000256" key="6">
    <source>
        <dbReference type="ARBA" id="ARBA00022840"/>
    </source>
</evidence>
<keyword evidence="9 11" id="KW-0406">Ion transport</keyword>
<dbReference type="HAMAP" id="MF_00276">
    <property type="entry name" value="KdpC"/>
    <property type="match status" value="1"/>
</dbReference>